<dbReference type="InterPro" id="IPR000524">
    <property type="entry name" value="Tscrpt_reg_HTH_GntR"/>
</dbReference>
<dbReference type="STRING" id="572480.Arnit_0887"/>
<keyword evidence="2" id="KW-0238">DNA-binding</keyword>
<dbReference type="Proteomes" id="UP000000939">
    <property type="component" value="Chromosome"/>
</dbReference>
<evidence type="ECO:0000256" key="2">
    <source>
        <dbReference type="ARBA" id="ARBA00023125"/>
    </source>
</evidence>
<keyword evidence="6" id="KW-1185">Reference proteome</keyword>
<sequence>MFAKNGIPLYIQLKKKLLKDIQDNYKPGDLLSPEVKLEKEYEVSRITIRKAIELLERDNVLERKQGSGTYIKEQKILYDANSIGSLTQRLNKQNHKLTTKSIEFEVIKKEHYVKELLKCDTLLCIKRFREMDGIPFALMLNYLDFDKVPNLKKKFNIESLYTFLKDEYNIEFFNAQETVEAKDSTKEEAQKLGIKEGSALLSLHRLSFDKDNNPVEYSDILIKANMYKHKITLSNDKISNY</sequence>
<dbReference type="InterPro" id="IPR028978">
    <property type="entry name" value="Chorismate_lyase_/UTRA_dom_sf"/>
</dbReference>
<dbReference type="PANTHER" id="PTHR44846">
    <property type="entry name" value="MANNOSYL-D-GLYCERATE TRANSPORT/METABOLISM SYSTEM REPRESSOR MNGR-RELATED"/>
    <property type="match status" value="1"/>
</dbReference>
<dbReference type="KEGG" id="ant:Arnit_0887"/>
<dbReference type="Pfam" id="PF00392">
    <property type="entry name" value="GntR"/>
    <property type="match status" value="1"/>
</dbReference>
<dbReference type="InterPro" id="IPR036390">
    <property type="entry name" value="WH_DNA-bd_sf"/>
</dbReference>
<dbReference type="CDD" id="cd07377">
    <property type="entry name" value="WHTH_GntR"/>
    <property type="match status" value="1"/>
</dbReference>
<reference evidence="5 6" key="1">
    <citation type="journal article" date="2010" name="Stand. Genomic Sci.">
        <title>Complete genome sequence of Arcobacter nitrofigilis type strain (CI).</title>
        <authorList>
            <person name="Pati A."/>
            <person name="Gronow S."/>
            <person name="Lapidus A."/>
            <person name="Copeland A."/>
            <person name="Glavina Del Rio T."/>
            <person name="Nolan M."/>
            <person name="Lucas S."/>
            <person name="Tice H."/>
            <person name="Cheng J.F."/>
            <person name="Han C."/>
            <person name="Chertkov O."/>
            <person name="Bruce D."/>
            <person name="Tapia R."/>
            <person name="Goodwin L."/>
            <person name="Pitluck S."/>
            <person name="Liolios K."/>
            <person name="Ivanova N."/>
            <person name="Mavromatis K."/>
            <person name="Chen A."/>
            <person name="Palaniappan K."/>
            <person name="Land M."/>
            <person name="Hauser L."/>
            <person name="Chang Y.J."/>
            <person name="Jeffries C.D."/>
            <person name="Detter J.C."/>
            <person name="Rohde M."/>
            <person name="Goker M."/>
            <person name="Bristow J."/>
            <person name="Eisen J.A."/>
            <person name="Markowitz V."/>
            <person name="Hugenholtz P."/>
            <person name="Klenk H.P."/>
            <person name="Kyrpides N.C."/>
        </authorList>
    </citation>
    <scope>NUCLEOTIDE SEQUENCE [LARGE SCALE GENOMIC DNA]</scope>
    <source>
        <strain evidence="6">ATCC 33309 / DSM 7299 / CCUG 15893 / LMG 7604 / NCTC 12251 / CI</strain>
    </source>
</reference>
<accession>D5V2W9</accession>
<protein>
    <submittedName>
        <fullName evidence="5">Transcriptional regulator, GntR family</fullName>
    </submittedName>
</protein>
<dbReference type="SUPFAM" id="SSF46785">
    <property type="entry name" value="Winged helix' DNA-binding domain"/>
    <property type="match status" value="1"/>
</dbReference>
<dbReference type="Gene3D" id="1.10.10.10">
    <property type="entry name" value="Winged helix-like DNA-binding domain superfamily/Winged helix DNA-binding domain"/>
    <property type="match status" value="1"/>
</dbReference>
<dbReference type="EMBL" id="CP001999">
    <property type="protein sequence ID" value="ADG92551.1"/>
    <property type="molecule type" value="Genomic_DNA"/>
</dbReference>
<dbReference type="InterPro" id="IPR036388">
    <property type="entry name" value="WH-like_DNA-bd_sf"/>
</dbReference>
<dbReference type="Gene3D" id="3.40.1410.10">
    <property type="entry name" value="Chorismate lyase-like"/>
    <property type="match status" value="1"/>
</dbReference>
<dbReference type="GO" id="GO:0003700">
    <property type="term" value="F:DNA-binding transcription factor activity"/>
    <property type="evidence" value="ECO:0007669"/>
    <property type="project" value="InterPro"/>
</dbReference>
<dbReference type="InterPro" id="IPR011663">
    <property type="entry name" value="UTRA"/>
</dbReference>
<dbReference type="OrthoDB" id="9808698at2"/>
<evidence type="ECO:0000256" key="3">
    <source>
        <dbReference type="ARBA" id="ARBA00023163"/>
    </source>
</evidence>
<dbReference type="SUPFAM" id="SSF64288">
    <property type="entry name" value="Chorismate lyase-like"/>
    <property type="match status" value="1"/>
</dbReference>
<evidence type="ECO:0000256" key="1">
    <source>
        <dbReference type="ARBA" id="ARBA00023015"/>
    </source>
</evidence>
<dbReference type="PANTHER" id="PTHR44846:SF1">
    <property type="entry name" value="MANNOSYL-D-GLYCERATE TRANSPORT_METABOLISM SYSTEM REPRESSOR MNGR-RELATED"/>
    <property type="match status" value="1"/>
</dbReference>
<dbReference type="RefSeq" id="WP_013134696.1">
    <property type="nucleotide sequence ID" value="NC_014166.1"/>
</dbReference>
<dbReference type="AlphaFoldDB" id="D5V2W9"/>
<dbReference type="SMART" id="SM00866">
    <property type="entry name" value="UTRA"/>
    <property type="match status" value="1"/>
</dbReference>
<dbReference type="InterPro" id="IPR050679">
    <property type="entry name" value="Bact_HTH_transcr_reg"/>
</dbReference>
<dbReference type="GO" id="GO:0045892">
    <property type="term" value="P:negative regulation of DNA-templated transcription"/>
    <property type="evidence" value="ECO:0007669"/>
    <property type="project" value="TreeGrafter"/>
</dbReference>
<dbReference type="GO" id="GO:0003677">
    <property type="term" value="F:DNA binding"/>
    <property type="evidence" value="ECO:0007669"/>
    <property type="project" value="UniProtKB-KW"/>
</dbReference>
<evidence type="ECO:0000313" key="6">
    <source>
        <dbReference type="Proteomes" id="UP000000939"/>
    </source>
</evidence>
<dbReference type="eggNOG" id="COG2188">
    <property type="taxonomic scope" value="Bacteria"/>
</dbReference>
<name>D5V2W9_ARCNC</name>
<organism evidence="5 6">
    <name type="scientific">Arcobacter nitrofigilis (strain ATCC 33309 / DSM 7299 / CCUG 15893 / LMG 7604 / NCTC 12251 / CI)</name>
    <name type="common">Campylobacter nitrofigilis</name>
    <dbReference type="NCBI Taxonomy" id="572480"/>
    <lineage>
        <taxon>Bacteria</taxon>
        <taxon>Pseudomonadati</taxon>
        <taxon>Campylobacterota</taxon>
        <taxon>Epsilonproteobacteria</taxon>
        <taxon>Campylobacterales</taxon>
        <taxon>Arcobacteraceae</taxon>
        <taxon>Arcobacter</taxon>
    </lineage>
</organism>
<keyword evidence="1" id="KW-0805">Transcription regulation</keyword>
<dbReference type="HOGENOM" id="CLU_063236_4_2_7"/>
<evidence type="ECO:0000313" key="5">
    <source>
        <dbReference type="EMBL" id="ADG92551.1"/>
    </source>
</evidence>
<gene>
    <name evidence="5" type="ordered locus">Arnit_0887</name>
</gene>
<dbReference type="Pfam" id="PF07702">
    <property type="entry name" value="UTRA"/>
    <property type="match status" value="1"/>
</dbReference>
<feature type="domain" description="HTH gntR-type" evidence="4">
    <location>
        <begin position="7"/>
        <end position="74"/>
    </location>
</feature>
<evidence type="ECO:0000259" key="4">
    <source>
        <dbReference type="PROSITE" id="PS50949"/>
    </source>
</evidence>
<keyword evidence="3" id="KW-0804">Transcription</keyword>
<proteinExistence type="predicted"/>
<dbReference type="PROSITE" id="PS50949">
    <property type="entry name" value="HTH_GNTR"/>
    <property type="match status" value="1"/>
</dbReference>
<dbReference type="SMART" id="SM00345">
    <property type="entry name" value="HTH_GNTR"/>
    <property type="match status" value="1"/>
</dbReference>